<dbReference type="Gene3D" id="1.10.10.1320">
    <property type="entry name" value="Anti-sigma factor, zinc-finger domain"/>
    <property type="match status" value="1"/>
</dbReference>
<evidence type="ECO:0000313" key="4">
    <source>
        <dbReference type="Proteomes" id="UP000217895"/>
    </source>
</evidence>
<keyword evidence="1" id="KW-0472">Membrane</keyword>
<feature type="transmembrane region" description="Helical" evidence="1">
    <location>
        <begin position="102"/>
        <end position="122"/>
    </location>
</feature>
<dbReference type="EMBL" id="AP018203">
    <property type="protein sequence ID" value="BAY53518.1"/>
    <property type="molecule type" value="Genomic_DNA"/>
</dbReference>
<evidence type="ECO:0000259" key="2">
    <source>
        <dbReference type="Pfam" id="PF13490"/>
    </source>
</evidence>
<sequence>MNSNFDSLNNDMQSPLNSQLNAQARDRFELLSAYLDGEVTASERKQVEEWLATDASIQQLHARLLKLRQAFRSIPAPAPVQSVEQTVEQVMAKVDRRPKLRLVWGGAAIAAAFMGAVTLFSVRQPQMAQVQPKTQPTLEAQQQPSDSDMMVALDRPVVSIKMANSQPPSRQRN</sequence>
<dbReference type="PANTHER" id="PTHR30273:SF2">
    <property type="entry name" value="PROTEIN FECR"/>
    <property type="match status" value="1"/>
</dbReference>
<dbReference type="PANTHER" id="PTHR30273">
    <property type="entry name" value="PERIPLASMIC SIGNAL SENSOR AND SIGMA FACTOR ACTIVATOR FECR-RELATED"/>
    <property type="match status" value="1"/>
</dbReference>
<dbReference type="AlphaFoldDB" id="A0A1Z4JA32"/>
<accession>A0A1Z4JA32</accession>
<gene>
    <name evidence="3" type="ORF">NIES2135_03240</name>
</gene>
<evidence type="ECO:0000256" key="1">
    <source>
        <dbReference type="SAM" id="Phobius"/>
    </source>
</evidence>
<dbReference type="InterPro" id="IPR041916">
    <property type="entry name" value="Anti_sigma_zinc_sf"/>
</dbReference>
<name>A0A1Z4JA32_LEPBY</name>
<dbReference type="InterPro" id="IPR027383">
    <property type="entry name" value="Znf_put"/>
</dbReference>
<dbReference type="GO" id="GO:0016989">
    <property type="term" value="F:sigma factor antagonist activity"/>
    <property type="evidence" value="ECO:0007669"/>
    <property type="project" value="TreeGrafter"/>
</dbReference>
<dbReference type="InterPro" id="IPR012373">
    <property type="entry name" value="Ferrdict_sens_TM"/>
</dbReference>
<keyword evidence="1" id="KW-0812">Transmembrane</keyword>
<feature type="domain" description="Putative zinc-finger" evidence="2">
    <location>
        <begin position="29"/>
        <end position="49"/>
    </location>
</feature>
<dbReference type="Proteomes" id="UP000217895">
    <property type="component" value="Chromosome"/>
</dbReference>
<dbReference type="Pfam" id="PF13490">
    <property type="entry name" value="zf-HC2"/>
    <property type="match status" value="1"/>
</dbReference>
<keyword evidence="4" id="KW-1185">Reference proteome</keyword>
<keyword evidence="1" id="KW-1133">Transmembrane helix</keyword>
<proteinExistence type="predicted"/>
<reference evidence="3 4" key="1">
    <citation type="submission" date="2017-06" db="EMBL/GenBank/DDBJ databases">
        <title>Genome sequencing of cyanobaciteial culture collection at National Institute for Environmental Studies (NIES).</title>
        <authorList>
            <person name="Hirose Y."/>
            <person name="Shimura Y."/>
            <person name="Fujisawa T."/>
            <person name="Nakamura Y."/>
            <person name="Kawachi M."/>
        </authorList>
    </citation>
    <scope>NUCLEOTIDE SEQUENCE [LARGE SCALE GENOMIC DNA]</scope>
    <source>
        <strain evidence="3 4">NIES-2135</strain>
    </source>
</reference>
<organism evidence="3 4">
    <name type="scientific">Leptolyngbya boryana NIES-2135</name>
    <dbReference type="NCBI Taxonomy" id="1973484"/>
    <lineage>
        <taxon>Bacteria</taxon>
        <taxon>Bacillati</taxon>
        <taxon>Cyanobacteriota</taxon>
        <taxon>Cyanophyceae</taxon>
        <taxon>Leptolyngbyales</taxon>
        <taxon>Leptolyngbyaceae</taxon>
        <taxon>Leptolyngbya group</taxon>
        <taxon>Leptolyngbya</taxon>
    </lineage>
</organism>
<protein>
    <submittedName>
        <fullName evidence="3">Transcriptional regulator</fullName>
    </submittedName>
</protein>
<evidence type="ECO:0000313" key="3">
    <source>
        <dbReference type="EMBL" id="BAY53518.1"/>
    </source>
</evidence>